<accession>A0A202B9R1</accession>
<keyword evidence="1" id="KW-1133">Transmembrane helix</keyword>
<evidence type="ECO:0000256" key="1">
    <source>
        <dbReference type="SAM" id="Phobius"/>
    </source>
</evidence>
<name>A0A202B9R1_CHRVL</name>
<feature type="transmembrane region" description="Helical" evidence="1">
    <location>
        <begin position="83"/>
        <end position="101"/>
    </location>
</feature>
<sequence length="126" mass="14623">MNWIRQRLPIWCRLALTVWALAFASISAQHCQFPSLQDPDAAPHIESWSHHTGEAHHEACNTVCDEAQRSVTQPDHSWPATDFIGPLLMLLPLMLLVFHTLSHWRRRDWPLPVPVPIRLQFSRLNH</sequence>
<protein>
    <recommendedName>
        <fullName evidence="5">Copper resistance protein</fullName>
    </recommendedName>
</protein>
<proteinExistence type="predicted"/>
<gene>
    <name evidence="3" type="ORF">CBW21_10140</name>
</gene>
<dbReference type="EMBL" id="NHOO01000007">
    <property type="protein sequence ID" value="OVE48307.1"/>
    <property type="molecule type" value="Genomic_DNA"/>
</dbReference>
<organism evidence="3 4">
    <name type="scientific">Chromobacterium violaceum</name>
    <dbReference type="NCBI Taxonomy" id="536"/>
    <lineage>
        <taxon>Bacteria</taxon>
        <taxon>Pseudomonadati</taxon>
        <taxon>Pseudomonadota</taxon>
        <taxon>Betaproteobacteria</taxon>
        <taxon>Neisseriales</taxon>
        <taxon>Chromobacteriaceae</taxon>
        <taxon>Chromobacterium</taxon>
    </lineage>
</organism>
<comment type="caution">
    <text evidence="3">The sequence shown here is derived from an EMBL/GenBank/DDBJ whole genome shotgun (WGS) entry which is preliminary data.</text>
</comment>
<keyword evidence="1" id="KW-0472">Membrane</keyword>
<dbReference type="AlphaFoldDB" id="A0A202B9R1"/>
<dbReference type="Proteomes" id="UP000196342">
    <property type="component" value="Unassembled WGS sequence"/>
</dbReference>
<reference evidence="3 4" key="1">
    <citation type="submission" date="2017-05" db="EMBL/GenBank/DDBJ databases">
        <title>Chromobacterium violaceum GHPS1 isolated from Hydrocarbon polluted soil in French Guiana display an awesome secondary metabolite arsenal and a battery of drug and heavy-metal-resistance and detoxification of xenobiotics proteins.</title>
        <authorList>
            <person name="Belbahri L."/>
        </authorList>
    </citation>
    <scope>NUCLEOTIDE SEQUENCE [LARGE SCALE GENOMIC DNA]</scope>
    <source>
        <strain evidence="3 4">GHPS1</strain>
    </source>
</reference>
<evidence type="ECO:0000313" key="4">
    <source>
        <dbReference type="Proteomes" id="UP000196342"/>
    </source>
</evidence>
<keyword evidence="1" id="KW-0812">Transmembrane</keyword>
<keyword evidence="2" id="KW-0732">Signal</keyword>
<dbReference type="RefSeq" id="WP_011136760.1">
    <property type="nucleotide sequence ID" value="NZ_JABXOB010000008.1"/>
</dbReference>
<feature type="signal peptide" evidence="2">
    <location>
        <begin position="1"/>
        <end position="24"/>
    </location>
</feature>
<evidence type="ECO:0008006" key="5">
    <source>
        <dbReference type="Google" id="ProtNLM"/>
    </source>
</evidence>
<keyword evidence="4" id="KW-1185">Reference proteome</keyword>
<feature type="chain" id="PRO_5011275029" description="Copper resistance protein" evidence="2">
    <location>
        <begin position="25"/>
        <end position="126"/>
    </location>
</feature>
<evidence type="ECO:0000256" key="2">
    <source>
        <dbReference type="SAM" id="SignalP"/>
    </source>
</evidence>
<evidence type="ECO:0000313" key="3">
    <source>
        <dbReference type="EMBL" id="OVE48307.1"/>
    </source>
</evidence>